<dbReference type="OrthoDB" id="5899313at2759"/>
<dbReference type="PANTHER" id="PTHR31464">
    <property type="entry name" value="PROTEIN CBG01266"/>
    <property type="match status" value="1"/>
</dbReference>
<dbReference type="STRING" id="135651.G0P773"/>
<gene>
    <name evidence="1" type="ORF">CAEBREN_19952</name>
</gene>
<keyword evidence="2" id="KW-1185">Reference proteome</keyword>
<dbReference type="HOGENOM" id="CLU_040461_1_1_1"/>
<evidence type="ECO:0000313" key="2">
    <source>
        <dbReference type="Proteomes" id="UP000008068"/>
    </source>
</evidence>
<accession>G0P773</accession>
<proteinExistence type="predicted"/>
<reference evidence="2" key="1">
    <citation type="submission" date="2011-07" db="EMBL/GenBank/DDBJ databases">
        <authorList>
            <consortium name="Caenorhabditis brenneri Sequencing and Analysis Consortium"/>
            <person name="Wilson R.K."/>
        </authorList>
    </citation>
    <scope>NUCLEOTIDE SEQUENCE [LARGE SCALE GENOMIC DNA]</scope>
    <source>
        <strain evidence="2">PB2801</strain>
    </source>
</reference>
<dbReference type="InterPro" id="IPR007767">
    <property type="entry name" value="DUF684"/>
</dbReference>
<dbReference type="EMBL" id="GL380109">
    <property type="protein sequence ID" value="EGT46861.1"/>
    <property type="molecule type" value="Genomic_DNA"/>
</dbReference>
<dbReference type="PANTHER" id="PTHR31464:SF3">
    <property type="entry name" value="AAA DOMAIN-CONTAINING PROTEIN-RELATED"/>
    <property type="match status" value="1"/>
</dbReference>
<evidence type="ECO:0008006" key="3">
    <source>
        <dbReference type="Google" id="ProtNLM"/>
    </source>
</evidence>
<dbReference type="eggNOG" id="ENOG502TJHI">
    <property type="taxonomic scope" value="Eukaryota"/>
</dbReference>
<protein>
    <recommendedName>
        <fullName evidence="3">DUF4781 domain-containing protein</fullName>
    </recommendedName>
</protein>
<name>G0P773_CAEBE</name>
<sequence length="422" mass="47449">MTIFVAETIKKEAFYTAKCLDATSSDGTKNQLEINNLVNVQVPNSKEDILNTVDGAVRIISGAATIGMVLNPPPINVALGVLAGFGSLISLNDKITARFDDMSAFIAENKFSMEVLGEAALLKKLLNDVLTRGTKESLANFKAAYEQNPPLSIGYVLMSLLSQKSTNPLVSVMEGDEKKSRTSFKKWRDILLTVIGDLVFIESIACGYLKKQDMFDCELLLDLHKEIWEIILSWDEDYIEWKAFKNDFEKLMSTNSDWTNSEKVNYIKDCLKDKCTEQPIYIGVFNDADWENDVFIQSYDPDECMALVKIAGQSGAFAYRSNRIQPLSDADYDGIKQRLEGLKKIPLFNGMLLANIWEVLKSQFRQDGLIALMKETLDLQTQWANCEREPGVAEKIVFGDESVFPDKPTTSAYFVACFERIE</sequence>
<evidence type="ECO:0000313" key="1">
    <source>
        <dbReference type="EMBL" id="EGT46861.1"/>
    </source>
</evidence>
<dbReference type="Proteomes" id="UP000008068">
    <property type="component" value="Unassembled WGS sequence"/>
</dbReference>
<organism evidence="2">
    <name type="scientific">Caenorhabditis brenneri</name>
    <name type="common">Nematode worm</name>
    <dbReference type="NCBI Taxonomy" id="135651"/>
    <lineage>
        <taxon>Eukaryota</taxon>
        <taxon>Metazoa</taxon>
        <taxon>Ecdysozoa</taxon>
        <taxon>Nematoda</taxon>
        <taxon>Chromadorea</taxon>
        <taxon>Rhabditida</taxon>
        <taxon>Rhabditina</taxon>
        <taxon>Rhabditomorpha</taxon>
        <taxon>Rhabditoidea</taxon>
        <taxon>Rhabditidae</taxon>
        <taxon>Peloderinae</taxon>
        <taxon>Caenorhabditis</taxon>
    </lineage>
</organism>
<dbReference type="Pfam" id="PF05075">
    <property type="entry name" value="DUF684"/>
    <property type="match status" value="1"/>
</dbReference>
<dbReference type="AlphaFoldDB" id="G0P773"/>
<dbReference type="InParanoid" id="G0P773"/>